<evidence type="ECO:0000256" key="1">
    <source>
        <dbReference type="SAM" id="MobiDB-lite"/>
    </source>
</evidence>
<dbReference type="EMBL" id="CP001191">
    <property type="protein sequence ID" value="ACI57496.1"/>
    <property type="molecule type" value="Genomic_DNA"/>
</dbReference>
<dbReference type="Proteomes" id="UP000008330">
    <property type="component" value="Chromosome"/>
</dbReference>
<proteinExistence type="predicted"/>
<dbReference type="AlphaFoldDB" id="A0ABF7QTF4"/>
<organism evidence="2 3">
    <name type="scientific">Rhizobium leguminosarum bv. trifolii (strain WSM2304)</name>
    <dbReference type="NCBI Taxonomy" id="395492"/>
    <lineage>
        <taxon>Bacteria</taxon>
        <taxon>Pseudomonadati</taxon>
        <taxon>Pseudomonadota</taxon>
        <taxon>Alphaproteobacteria</taxon>
        <taxon>Hyphomicrobiales</taxon>
        <taxon>Rhizobiaceae</taxon>
        <taxon>Rhizobium/Agrobacterium group</taxon>
        <taxon>Rhizobium</taxon>
    </lineage>
</organism>
<feature type="compositionally biased region" description="Basic and acidic residues" evidence="1">
    <location>
        <begin position="32"/>
        <end position="41"/>
    </location>
</feature>
<evidence type="ECO:0000313" key="3">
    <source>
        <dbReference type="Proteomes" id="UP000008330"/>
    </source>
</evidence>
<dbReference type="KEGG" id="rlt:Rleg2_4235"/>
<sequence>MMTPDYSEWSDIERLLEGKLTPEEIAAEAAESEARRVDPETSQRNAHWAGQNRLGALKKAERLAAIKEREEGENQRRAECRAAGLPEGKLKPQLLKRPTKVKLTPNVRADIWRLHKSGLSPRGICHSIKATLAIVERAIRLEAAKEAKAAAKVEVKTNPLCEQ</sequence>
<gene>
    <name evidence="2" type="ordered locus">Rleg2_4235</name>
</gene>
<feature type="region of interest" description="Disordered" evidence="1">
    <location>
        <begin position="28"/>
        <end position="54"/>
    </location>
</feature>
<accession>A0ABF7QTF4</accession>
<name>A0ABF7QTF4_RHILW</name>
<dbReference type="RefSeq" id="WP_012559618.1">
    <property type="nucleotide sequence ID" value="NC_011369.1"/>
</dbReference>
<evidence type="ECO:0000313" key="2">
    <source>
        <dbReference type="EMBL" id="ACI57496.1"/>
    </source>
</evidence>
<reference evidence="2 3" key="1">
    <citation type="journal article" date="2010" name="Stand. Genomic Sci.">
        <title>Complete genome sequence of Rhizobium leguminosarum bv trifolii strain WSM2304, an effective microsymbiont of the South American clover Trifolium polymorphum.</title>
        <authorList>
            <person name="Reeve W."/>
            <person name="O'Hara G."/>
            <person name="Chain P."/>
            <person name="Ardley J."/>
            <person name="Brau L."/>
            <person name="Nandesena K."/>
            <person name="Tiwari R."/>
            <person name="Malfatti S."/>
            <person name="Kiss H."/>
            <person name="Lapidus A."/>
            <person name="Copeland A."/>
            <person name="Nolan M."/>
            <person name="Land M."/>
            <person name="Ivanova N."/>
            <person name="Mavromatis K."/>
            <person name="Markowitz V."/>
            <person name="Kyrpides N."/>
            <person name="Melino V."/>
            <person name="Denton M."/>
            <person name="Yates R."/>
            <person name="Howieson J."/>
        </authorList>
    </citation>
    <scope>NUCLEOTIDE SEQUENCE [LARGE SCALE GENOMIC DNA]</scope>
    <source>
        <strain evidence="2 3">WSM2304</strain>
    </source>
</reference>
<protein>
    <submittedName>
        <fullName evidence="2">Uncharacterized protein</fullName>
    </submittedName>
</protein>
<keyword evidence="3" id="KW-1185">Reference proteome</keyword>